<dbReference type="EMBL" id="CP155447">
    <property type="protein sequence ID" value="XBH06284.1"/>
    <property type="molecule type" value="Genomic_DNA"/>
</dbReference>
<dbReference type="AlphaFoldDB" id="A0AAU7CLV8"/>
<reference evidence="1" key="1">
    <citation type="submission" date="2024-05" db="EMBL/GenBank/DDBJ databases">
        <title>Planctomycetes of the genus Singulisphaera possess chitinolytic capabilities.</title>
        <authorList>
            <person name="Ivanova A."/>
        </authorList>
    </citation>
    <scope>NUCLEOTIDE SEQUENCE</scope>
    <source>
        <strain evidence="1">Ch08T</strain>
    </source>
</reference>
<protein>
    <recommendedName>
        <fullName evidence="2">Carboxypeptidase regulatory-like domain-containing protein</fullName>
    </recommendedName>
</protein>
<evidence type="ECO:0000313" key="1">
    <source>
        <dbReference type="EMBL" id="XBH06284.1"/>
    </source>
</evidence>
<name>A0AAU7CLV8_9BACT</name>
<accession>A0AAU7CLV8</accession>
<sequence>MGRQPSTDKIDMAYFYTLARQAAIGDESTRSNNGKFRAITQDDLWTVLVPKVSAAKAISNIDGKYQFENVPGGRYFIYSLYATEHALVEWVVPLEVATTSPIAKDLFNDNAVLILNKDGD</sequence>
<proteinExistence type="predicted"/>
<dbReference type="SUPFAM" id="SSF117074">
    <property type="entry name" value="Hypothetical protein PA1324"/>
    <property type="match status" value="1"/>
</dbReference>
<organism evidence="1">
    <name type="scientific">Singulisphaera sp. Ch08</name>
    <dbReference type="NCBI Taxonomy" id="3120278"/>
    <lineage>
        <taxon>Bacteria</taxon>
        <taxon>Pseudomonadati</taxon>
        <taxon>Planctomycetota</taxon>
        <taxon>Planctomycetia</taxon>
        <taxon>Isosphaerales</taxon>
        <taxon>Isosphaeraceae</taxon>
        <taxon>Singulisphaera</taxon>
    </lineage>
</organism>
<dbReference type="RefSeq" id="WP_406699134.1">
    <property type="nucleotide sequence ID" value="NZ_CP155447.1"/>
</dbReference>
<gene>
    <name evidence="1" type="ORF">V5E97_09665</name>
</gene>
<evidence type="ECO:0008006" key="2">
    <source>
        <dbReference type="Google" id="ProtNLM"/>
    </source>
</evidence>